<dbReference type="EMBL" id="JAXCGZ010003781">
    <property type="protein sequence ID" value="KAK7083255.1"/>
    <property type="molecule type" value="Genomic_DNA"/>
</dbReference>
<protein>
    <submittedName>
        <fullName evidence="2">Uncharacterized protein</fullName>
    </submittedName>
</protein>
<organism evidence="2 3">
    <name type="scientific">Halocaridina rubra</name>
    <name type="common">Hawaiian red shrimp</name>
    <dbReference type="NCBI Taxonomy" id="373956"/>
    <lineage>
        <taxon>Eukaryota</taxon>
        <taxon>Metazoa</taxon>
        <taxon>Ecdysozoa</taxon>
        <taxon>Arthropoda</taxon>
        <taxon>Crustacea</taxon>
        <taxon>Multicrustacea</taxon>
        <taxon>Malacostraca</taxon>
        <taxon>Eumalacostraca</taxon>
        <taxon>Eucarida</taxon>
        <taxon>Decapoda</taxon>
        <taxon>Pleocyemata</taxon>
        <taxon>Caridea</taxon>
        <taxon>Atyoidea</taxon>
        <taxon>Atyidae</taxon>
        <taxon>Halocaridina</taxon>
    </lineage>
</organism>
<sequence length="56" mass="6032">LSMYPVSQAKIGKELSEKQPGIKANENLPQTKLKLPALPGNQEDLQGQSLSKDAAQ</sequence>
<comment type="caution">
    <text evidence="2">The sequence shown here is derived from an EMBL/GenBank/DDBJ whole genome shotgun (WGS) entry which is preliminary data.</text>
</comment>
<feature type="non-terminal residue" evidence="2">
    <location>
        <position position="1"/>
    </location>
</feature>
<evidence type="ECO:0000313" key="3">
    <source>
        <dbReference type="Proteomes" id="UP001381693"/>
    </source>
</evidence>
<accession>A0AAN8XS57</accession>
<dbReference type="Proteomes" id="UP001381693">
    <property type="component" value="Unassembled WGS sequence"/>
</dbReference>
<feature type="non-terminal residue" evidence="2">
    <location>
        <position position="56"/>
    </location>
</feature>
<keyword evidence="3" id="KW-1185">Reference proteome</keyword>
<name>A0AAN8XS57_HALRR</name>
<dbReference type="AlphaFoldDB" id="A0AAN8XS57"/>
<feature type="compositionally biased region" description="Polar residues" evidence="1">
    <location>
        <begin position="43"/>
        <end position="56"/>
    </location>
</feature>
<evidence type="ECO:0000313" key="2">
    <source>
        <dbReference type="EMBL" id="KAK7083255.1"/>
    </source>
</evidence>
<gene>
    <name evidence="2" type="ORF">SK128_021205</name>
</gene>
<reference evidence="2 3" key="1">
    <citation type="submission" date="2023-11" db="EMBL/GenBank/DDBJ databases">
        <title>Halocaridina rubra genome assembly.</title>
        <authorList>
            <person name="Smith C."/>
        </authorList>
    </citation>
    <scope>NUCLEOTIDE SEQUENCE [LARGE SCALE GENOMIC DNA]</scope>
    <source>
        <strain evidence="2">EP-1</strain>
        <tissue evidence="2">Whole</tissue>
    </source>
</reference>
<feature type="region of interest" description="Disordered" evidence="1">
    <location>
        <begin position="1"/>
        <end position="56"/>
    </location>
</feature>
<proteinExistence type="predicted"/>
<evidence type="ECO:0000256" key="1">
    <source>
        <dbReference type="SAM" id="MobiDB-lite"/>
    </source>
</evidence>